<evidence type="ECO:0000259" key="5">
    <source>
        <dbReference type="Pfam" id="PF04542"/>
    </source>
</evidence>
<name>A0A979G7G9_CHIPD</name>
<reference evidence="8" key="1">
    <citation type="submission" date="2009-08" db="EMBL/GenBank/DDBJ databases">
        <title>The complete genome of Chitinophaga pinensis DSM 2588.</title>
        <authorList>
            <consortium name="US DOE Joint Genome Institute (JGI-PGF)"/>
            <person name="Lucas S."/>
            <person name="Copeland A."/>
            <person name="Lapidus A."/>
            <person name="Glavina del Rio T."/>
            <person name="Dalin E."/>
            <person name="Tice H."/>
            <person name="Bruce D."/>
            <person name="Goodwin L."/>
            <person name="Pitluck S."/>
            <person name="Kyrpides N."/>
            <person name="Mavromatis K."/>
            <person name="Ivanova N."/>
            <person name="Mikhailova N."/>
            <person name="Sims D."/>
            <person name="Meinche L."/>
            <person name="Brettin T."/>
            <person name="Detter J.C."/>
            <person name="Han C."/>
            <person name="Larimer F."/>
            <person name="Land M."/>
            <person name="Hauser L."/>
            <person name="Markowitz V."/>
            <person name="Cheng J.-F."/>
            <person name="Hugenholtz P."/>
            <person name="Woyke T."/>
            <person name="Wu D."/>
            <person name="Spring S."/>
            <person name="Klenk H.-P."/>
            <person name="Eisen J.A."/>
        </authorList>
    </citation>
    <scope>NUCLEOTIDE SEQUENCE [LARGE SCALE GENOMIC DNA]</scope>
    <source>
        <strain evidence="8">ATCC 43595 / DSM 2588 / LMG 13176 / NBRC 15968 / NCIMB 11800 / UQM 2034</strain>
    </source>
</reference>
<accession>A0A979G7G9</accession>
<sequence>MGIVASLTDAELADRLPHADKAAVKEVYIRYRELLLNYAKKMLGDDDLAEDTVSDVFANLLTKREAIKIDTSLQSYLYKSVKNSILNQFDKDQHRQQYINSIREFYQKGEYATDELVLERDLRRRIEDAVASFPPKMKEIFDLSRKAHLTRRQIAQATCVTEGTVNTQINRALKILRSKLTLFFIW</sequence>
<dbReference type="InterPro" id="IPR014327">
    <property type="entry name" value="RNA_pol_sigma70_bacteroid"/>
</dbReference>
<feature type="domain" description="RNA polymerase sigma-70 region 2" evidence="5">
    <location>
        <begin position="28"/>
        <end position="93"/>
    </location>
</feature>
<keyword evidence="2" id="KW-0805">Transcription regulation</keyword>
<evidence type="ECO:0000259" key="6">
    <source>
        <dbReference type="Pfam" id="PF08281"/>
    </source>
</evidence>
<dbReference type="InterPro" id="IPR007627">
    <property type="entry name" value="RNA_pol_sigma70_r2"/>
</dbReference>
<dbReference type="SUPFAM" id="SSF88659">
    <property type="entry name" value="Sigma3 and sigma4 domains of RNA polymerase sigma factors"/>
    <property type="match status" value="1"/>
</dbReference>
<evidence type="ECO:0000256" key="4">
    <source>
        <dbReference type="ARBA" id="ARBA00023163"/>
    </source>
</evidence>
<dbReference type="RefSeq" id="WP_012792216.1">
    <property type="nucleotide sequence ID" value="NC_013132.1"/>
</dbReference>
<dbReference type="Pfam" id="PF04542">
    <property type="entry name" value="Sigma70_r2"/>
    <property type="match status" value="1"/>
</dbReference>
<organism evidence="7 8">
    <name type="scientific">Chitinophaga pinensis (strain ATCC 43595 / DSM 2588 / LMG 13176 / NBRC 15968 / NCIMB 11800 / UQM 2034)</name>
    <dbReference type="NCBI Taxonomy" id="485918"/>
    <lineage>
        <taxon>Bacteria</taxon>
        <taxon>Pseudomonadati</taxon>
        <taxon>Bacteroidota</taxon>
        <taxon>Chitinophagia</taxon>
        <taxon>Chitinophagales</taxon>
        <taxon>Chitinophagaceae</taxon>
        <taxon>Chitinophaga</taxon>
    </lineage>
</organism>
<protein>
    <submittedName>
        <fullName evidence="7">RNA polymerase, sigma-24 subunit, ECF subfamily</fullName>
    </submittedName>
</protein>
<dbReference type="EMBL" id="CP001699">
    <property type="protein sequence ID" value="ACU62048.1"/>
    <property type="molecule type" value="Genomic_DNA"/>
</dbReference>
<dbReference type="InterPro" id="IPR013324">
    <property type="entry name" value="RNA_pol_sigma_r3/r4-like"/>
</dbReference>
<dbReference type="GO" id="GO:0016987">
    <property type="term" value="F:sigma factor activity"/>
    <property type="evidence" value="ECO:0007669"/>
    <property type="project" value="UniProtKB-KW"/>
</dbReference>
<dbReference type="InterPro" id="IPR039425">
    <property type="entry name" value="RNA_pol_sigma-70-like"/>
</dbReference>
<dbReference type="NCBIfam" id="TIGR02985">
    <property type="entry name" value="Sig70_bacteroi1"/>
    <property type="match status" value="1"/>
</dbReference>
<dbReference type="Pfam" id="PF08281">
    <property type="entry name" value="Sigma70_r4_2"/>
    <property type="match status" value="1"/>
</dbReference>
<dbReference type="Gene3D" id="1.10.10.10">
    <property type="entry name" value="Winged helix-like DNA-binding domain superfamily/Winged helix DNA-binding domain"/>
    <property type="match status" value="1"/>
</dbReference>
<evidence type="ECO:0000313" key="8">
    <source>
        <dbReference type="Proteomes" id="UP000002215"/>
    </source>
</evidence>
<dbReference type="Gene3D" id="1.10.1740.10">
    <property type="match status" value="1"/>
</dbReference>
<feature type="domain" description="RNA polymerase sigma factor 70 region 4 type 2" evidence="6">
    <location>
        <begin position="124"/>
        <end position="175"/>
    </location>
</feature>
<reference evidence="7 8" key="2">
    <citation type="journal article" date="2010" name="Stand. Genomic Sci.">
        <title>Complete genome sequence of Chitinophaga pinensis type strain (UQM 2034).</title>
        <authorList>
            <person name="Glavina Del Rio T."/>
            <person name="Abt B."/>
            <person name="Spring S."/>
            <person name="Lapidus A."/>
            <person name="Nolan M."/>
            <person name="Tice H."/>
            <person name="Copeland A."/>
            <person name="Cheng J.F."/>
            <person name="Chen F."/>
            <person name="Bruce D."/>
            <person name="Goodwin L."/>
            <person name="Pitluck S."/>
            <person name="Ivanova N."/>
            <person name="Mavromatis K."/>
            <person name="Mikhailova N."/>
            <person name="Pati A."/>
            <person name="Chen A."/>
            <person name="Palaniappan K."/>
            <person name="Land M."/>
            <person name="Hauser L."/>
            <person name="Chang Y.J."/>
            <person name="Jeffries C.D."/>
            <person name="Chain P."/>
            <person name="Saunders E."/>
            <person name="Detter J.C."/>
            <person name="Brettin T."/>
            <person name="Rohde M."/>
            <person name="Goker M."/>
            <person name="Bristow J."/>
            <person name="Eisen J.A."/>
            <person name="Markowitz V."/>
            <person name="Hugenholtz P."/>
            <person name="Kyrpides N.C."/>
            <person name="Klenk H.P."/>
            <person name="Lucas S."/>
        </authorList>
    </citation>
    <scope>NUCLEOTIDE SEQUENCE [LARGE SCALE GENOMIC DNA]</scope>
    <source>
        <strain evidence="8">ATCC 43595 / DSM 2588 / LMG 13176 / NBRC 15968 / NCIMB 11800 / UQM 2034</strain>
    </source>
</reference>
<dbReference type="OrthoDB" id="659569at2"/>
<keyword evidence="4" id="KW-0804">Transcription</keyword>
<dbReference type="AlphaFoldDB" id="A0A979G7G9"/>
<dbReference type="GO" id="GO:0006352">
    <property type="term" value="P:DNA-templated transcription initiation"/>
    <property type="evidence" value="ECO:0007669"/>
    <property type="project" value="InterPro"/>
</dbReference>
<dbReference type="InterPro" id="IPR036388">
    <property type="entry name" value="WH-like_DNA-bd_sf"/>
</dbReference>
<dbReference type="Proteomes" id="UP000002215">
    <property type="component" value="Chromosome"/>
</dbReference>
<evidence type="ECO:0000256" key="2">
    <source>
        <dbReference type="ARBA" id="ARBA00023015"/>
    </source>
</evidence>
<comment type="similarity">
    <text evidence="1">Belongs to the sigma-70 factor family. ECF subfamily.</text>
</comment>
<evidence type="ECO:0000256" key="3">
    <source>
        <dbReference type="ARBA" id="ARBA00023082"/>
    </source>
</evidence>
<evidence type="ECO:0000256" key="1">
    <source>
        <dbReference type="ARBA" id="ARBA00010641"/>
    </source>
</evidence>
<keyword evidence="3" id="KW-0731">Sigma factor</keyword>
<dbReference type="NCBIfam" id="TIGR02937">
    <property type="entry name" value="sigma70-ECF"/>
    <property type="match status" value="1"/>
</dbReference>
<dbReference type="PANTHER" id="PTHR43133">
    <property type="entry name" value="RNA POLYMERASE ECF-TYPE SIGMA FACTO"/>
    <property type="match status" value="1"/>
</dbReference>
<dbReference type="GO" id="GO:0003677">
    <property type="term" value="F:DNA binding"/>
    <property type="evidence" value="ECO:0007669"/>
    <property type="project" value="InterPro"/>
</dbReference>
<dbReference type="SUPFAM" id="SSF88946">
    <property type="entry name" value="Sigma2 domain of RNA polymerase sigma factors"/>
    <property type="match status" value="1"/>
</dbReference>
<dbReference type="PANTHER" id="PTHR43133:SF46">
    <property type="entry name" value="RNA POLYMERASE SIGMA-70 FACTOR ECF SUBFAMILY"/>
    <property type="match status" value="1"/>
</dbReference>
<proteinExistence type="inferred from homology"/>
<dbReference type="InterPro" id="IPR013249">
    <property type="entry name" value="RNA_pol_sigma70_r4_t2"/>
</dbReference>
<evidence type="ECO:0000313" key="7">
    <source>
        <dbReference type="EMBL" id="ACU62048.1"/>
    </source>
</evidence>
<gene>
    <name evidence="7" type="ordered locus">Cpin_4607</name>
</gene>
<dbReference type="KEGG" id="cpi:Cpin_4607"/>
<dbReference type="InterPro" id="IPR014284">
    <property type="entry name" value="RNA_pol_sigma-70_dom"/>
</dbReference>
<dbReference type="InterPro" id="IPR013325">
    <property type="entry name" value="RNA_pol_sigma_r2"/>
</dbReference>